<dbReference type="EC" id="3.1.1.-" evidence="3"/>
<name>F0XL25_GROCL</name>
<comment type="similarity">
    <text evidence="1 3">Belongs to the type-B carboxylesterase/lipase family.</text>
</comment>
<organism evidence="6">
    <name type="scientific">Grosmannia clavigera (strain kw1407 / UAMH 11150)</name>
    <name type="common">Blue stain fungus</name>
    <name type="synonym">Graphiocladiella clavigera</name>
    <dbReference type="NCBI Taxonomy" id="655863"/>
    <lineage>
        <taxon>Eukaryota</taxon>
        <taxon>Fungi</taxon>
        <taxon>Dikarya</taxon>
        <taxon>Ascomycota</taxon>
        <taxon>Pezizomycotina</taxon>
        <taxon>Sordariomycetes</taxon>
        <taxon>Sordariomycetidae</taxon>
        <taxon>Ophiostomatales</taxon>
        <taxon>Ophiostomataceae</taxon>
        <taxon>Leptographium</taxon>
    </lineage>
</organism>
<evidence type="ECO:0000256" key="1">
    <source>
        <dbReference type="ARBA" id="ARBA00005964"/>
    </source>
</evidence>
<protein>
    <recommendedName>
        <fullName evidence="3">Carboxylic ester hydrolase</fullName>
        <ecNumber evidence="3">3.1.1.-</ecNumber>
    </recommendedName>
</protein>
<dbReference type="GeneID" id="25981786"/>
<keyword evidence="2 3" id="KW-0378">Hydrolase</keyword>
<dbReference type="GO" id="GO:0016787">
    <property type="term" value="F:hydrolase activity"/>
    <property type="evidence" value="ECO:0007669"/>
    <property type="project" value="UniProtKB-KW"/>
</dbReference>
<dbReference type="PROSITE" id="PS00122">
    <property type="entry name" value="CARBOXYLESTERASE_B_1"/>
    <property type="match status" value="1"/>
</dbReference>
<dbReference type="InterPro" id="IPR029058">
    <property type="entry name" value="AB_hydrolase_fold"/>
</dbReference>
<dbReference type="AlphaFoldDB" id="F0XL25"/>
<dbReference type="eggNOG" id="KOG4389">
    <property type="taxonomic scope" value="Eukaryota"/>
</dbReference>
<dbReference type="ESTHER" id="grocl-f0xl25">
    <property type="family name" value="Fungal_carboxylesterase_lipase"/>
</dbReference>
<dbReference type="Pfam" id="PF00135">
    <property type="entry name" value="COesterase"/>
    <property type="match status" value="1"/>
</dbReference>
<keyword evidence="6" id="KW-1185">Reference proteome</keyword>
<dbReference type="STRING" id="655863.F0XL25"/>
<sequence>MASSSPSSTRPTVMIRQGTLEGTIIDAVARPIEGFLGVPYALPPTGERRFRPPVPVATSSAVIDASKFGPAAPGKPLRPGTNLTYSEDCLTANIFRHVPDSETATKLPVAVYIHGGAFNRGTSSSHNTASFLANSAEPFIVVSFNYRLGALGFLPSALSAKEGALNLGLRDQILLLEWVQENIVAFGGDPNNVAIFGISAGGHSVGHHLFNYKDGVAPLFHRALLESGATTSRAVRPYDAPVHEAQFSDLLKEVGVPESLPEDQIFSFLRKVPEDVITAAQTAVFDKYNPSLRWAFQPVIDGDIIPRAPLESWMLGRWHKMRIMTGFNGNEGSLYVDKKMDEPDQFVHFFHELLPLLTDADLEAIDRLYPDPTKFPESAYTETRDGYGLGSQYKRIEAAYGHYAYVAPVRQTAELASAGQESPVFLYHWALISTVLNGAQHADNLNYECRDPIVVDRSPAQAEVAGHMHAYITSFLLHGCPNKVRGEYSDRPKWEAYTPAKPKTLIFGLGNEELIGGPVGTASQCVEDTWARKESEFWWSKVDVSQQ</sequence>
<evidence type="ECO:0000256" key="3">
    <source>
        <dbReference type="RuleBase" id="RU361235"/>
    </source>
</evidence>
<dbReference type="RefSeq" id="XP_014171177.1">
    <property type="nucleotide sequence ID" value="XM_014315702.1"/>
</dbReference>
<dbReference type="FunFam" id="3.40.50.1820:FF:000263">
    <property type="entry name" value="Carboxylic ester hydrolase"/>
    <property type="match status" value="1"/>
</dbReference>
<dbReference type="InterPro" id="IPR019826">
    <property type="entry name" value="Carboxylesterase_B_AS"/>
</dbReference>
<feature type="domain" description="Carboxylesterase type B" evidence="4">
    <location>
        <begin position="11"/>
        <end position="509"/>
    </location>
</feature>
<dbReference type="InParanoid" id="F0XL25"/>
<proteinExistence type="inferred from homology"/>
<dbReference type="EMBL" id="GL629788">
    <property type="protein sequence ID" value="EFX01695.1"/>
    <property type="molecule type" value="Genomic_DNA"/>
</dbReference>
<evidence type="ECO:0000256" key="2">
    <source>
        <dbReference type="ARBA" id="ARBA00022801"/>
    </source>
</evidence>
<accession>F0XL25</accession>
<evidence type="ECO:0000313" key="6">
    <source>
        <dbReference type="Proteomes" id="UP000007796"/>
    </source>
</evidence>
<reference evidence="5 6" key="1">
    <citation type="journal article" date="2011" name="Proc. Natl. Acad. Sci. U.S.A.">
        <title>Genome and transcriptome analyses of the mountain pine beetle-fungal symbiont Grosmannia clavigera, a lodgepole pine pathogen.</title>
        <authorList>
            <person name="DiGuistini S."/>
            <person name="Wang Y."/>
            <person name="Liao N.Y."/>
            <person name="Taylor G."/>
            <person name="Tanguay P."/>
            <person name="Feau N."/>
            <person name="Henrissat B."/>
            <person name="Chan S.K."/>
            <person name="Hesse-Orce U."/>
            <person name="Alamouti S.M."/>
            <person name="Tsui C.K.M."/>
            <person name="Docking R.T."/>
            <person name="Levasseur A."/>
            <person name="Haridas S."/>
            <person name="Robertson G."/>
            <person name="Birol I."/>
            <person name="Holt R.A."/>
            <person name="Marra M.A."/>
            <person name="Hamelin R.C."/>
            <person name="Hirst M."/>
            <person name="Jones S.J.M."/>
            <person name="Bohlmann J."/>
            <person name="Breuil C."/>
        </authorList>
    </citation>
    <scope>NUCLEOTIDE SEQUENCE [LARGE SCALE GENOMIC DNA]</scope>
    <source>
        <strain evidence="6">kw1407 / UAMH 11150</strain>
    </source>
</reference>
<dbReference type="PANTHER" id="PTHR11559">
    <property type="entry name" value="CARBOXYLESTERASE"/>
    <property type="match status" value="1"/>
</dbReference>
<evidence type="ECO:0000259" key="4">
    <source>
        <dbReference type="Pfam" id="PF00135"/>
    </source>
</evidence>
<dbReference type="InterPro" id="IPR050309">
    <property type="entry name" value="Type-B_Carboxylest/Lipase"/>
</dbReference>
<dbReference type="SUPFAM" id="SSF53474">
    <property type="entry name" value="alpha/beta-Hydrolases"/>
    <property type="match status" value="1"/>
</dbReference>
<dbReference type="Proteomes" id="UP000007796">
    <property type="component" value="Unassembled WGS sequence"/>
</dbReference>
<dbReference type="HOGENOM" id="CLU_006586_10_3_1"/>
<dbReference type="Gene3D" id="3.40.50.1820">
    <property type="entry name" value="alpha/beta hydrolase"/>
    <property type="match status" value="1"/>
</dbReference>
<dbReference type="OrthoDB" id="408631at2759"/>
<dbReference type="InterPro" id="IPR002018">
    <property type="entry name" value="CarbesteraseB"/>
</dbReference>
<gene>
    <name evidence="5" type="ORF">CMQ_8161</name>
</gene>
<evidence type="ECO:0000313" key="5">
    <source>
        <dbReference type="EMBL" id="EFX01695.1"/>
    </source>
</evidence>